<dbReference type="PANTHER" id="PTHR45830:SF15">
    <property type="entry name" value="SERPENTINE RECEPTOR, CLASS I"/>
    <property type="match status" value="1"/>
</dbReference>
<evidence type="ECO:0000313" key="2">
    <source>
        <dbReference type="EnsemblMetazoa" id="PPA05865.1"/>
    </source>
</evidence>
<dbReference type="PANTHER" id="PTHR45830">
    <property type="entry name" value="SERPENTINE RECEPTOR, CLASS I"/>
    <property type="match status" value="1"/>
</dbReference>
<accession>A0A8R1U6S9</accession>
<feature type="transmembrane region" description="Helical" evidence="1">
    <location>
        <begin position="488"/>
        <end position="509"/>
    </location>
</feature>
<dbReference type="AlphaFoldDB" id="A0A8R1U6S9"/>
<feature type="transmembrane region" description="Helical" evidence="1">
    <location>
        <begin position="803"/>
        <end position="823"/>
    </location>
</feature>
<dbReference type="Pfam" id="PF10318">
    <property type="entry name" value="7TM_GPCR_Srh"/>
    <property type="match status" value="2"/>
</dbReference>
<reference evidence="2" key="2">
    <citation type="submission" date="2022-06" db="UniProtKB">
        <authorList>
            <consortium name="EnsemblMetazoa"/>
        </authorList>
    </citation>
    <scope>IDENTIFICATION</scope>
    <source>
        <strain evidence="2">PS312</strain>
    </source>
</reference>
<feature type="transmembrane region" description="Helical" evidence="1">
    <location>
        <begin position="716"/>
        <end position="733"/>
    </location>
</feature>
<feature type="transmembrane region" description="Helical" evidence="1">
    <location>
        <begin position="862"/>
        <end position="888"/>
    </location>
</feature>
<feature type="transmembrane region" description="Helical" evidence="1">
    <location>
        <begin position="447"/>
        <end position="467"/>
    </location>
</feature>
<proteinExistence type="predicted"/>
<evidence type="ECO:0000256" key="1">
    <source>
        <dbReference type="SAM" id="Phobius"/>
    </source>
</evidence>
<dbReference type="EnsemblMetazoa" id="PPA05865.1">
    <property type="protein sequence ID" value="PPA05865.1"/>
    <property type="gene ID" value="WBGene00095419"/>
</dbReference>
<feature type="transmembrane region" description="Helical" evidence="1">
    <location>
        <begin position="909"/>
        <end position="937"/>
    </location>
</feature>
<feature type="transmembrane region" description="Helical" evidence="1">
    <location>
        <begin position="315"/>
        <end position="332"/>
    </location>
</feature>
<feature type="transmembrane region" description="Helical" evidence="1">
    <location>
        <begin position="686"/>
        <end position="704"/>
    </location>
</feature>
<evidence type="ECO:0000313" key="3">
    <source>
        <dbReference type="Proteomes" id="UP000005239"/>
    </source>
</evidence>
<organism evidence="2 3">
    <name type="scientific">Pristionchus pacificus</name>
    <name type="common">Parasitic nematode worm</name>
    <dbReference type="NCBI Taxonomy" id="54126"/>
    <lineage>
        <taxon>Eukaryota</taxon>
        <taxon>Metazoa</taxon>
        <taxon>Ecdysozoa</taxon>
        <taxon>Nematoda</taxon>
        <taxon>Chromadorea</taxon>
        <taxon>Rhabditida</taxon>
        <taxon>Rhabditina</taxon>
        <taxon>Diplogasteromorpha</taxon>
        <taxon>Diplogasteroidea</taxon>
        <taxon>Neodiplogasteridae</taxon>
        <taxon>Pristionchus</taxon>
    </lineage>
</organism>
<name>A0A8R1U6S9_PRIPA</name>
<feature type="transmembrane region" description="Helical" evidence="1">
    <location>
        <begin position="188"/>
        <end position="214"/>
    </location>
</feature>
<keyword evidence="1" id="KW-1133">Transmembrane helix</keyword>
<dbReference type="InterPro" id="IPR019422">
    <property type="entry name" value="7TM_GPCR_serpentine_rcpt_Srh"/>
</dbReference>
<feature type="transmembrane region" description="Helical" evidence="1">
    <location>
        <begin position="27"/>
        <end position="45"/>
    </location>
</feature>
<feature type="transmembrane region" description="Helical" evidence="1">
    <location>
        <begin position="763"/>
        <end position="782"/>
    </location>
</feature>
<feature type="transmembrane region" description="Helical" evidence="1">
    <location>
        <begin position="235"/>
        <end position="264"/>
    </location>
</feature>
<gene>
    <name evidence="2" type="primary">WBGene00095419</name>
</gene>
<keyword evidence="3" id="KW-1185">Reference proteome</keyword>
<sequence>MSNEKLAFGLHYDRDHFVAFAKTFREIFWPISLFLVHPFTIFVLIRKSPMRLDCKTAYIVLMCFDFYNCFLYQMYPLAPLPVFICTGSLCHGTAEGTTMLKTLSHSDWPFVLDDIVVCPIPLHNAENASENAFSRESIQIANVFGFHYWAVEPPNKKELLKMKEIVWAEKFTSNFLVLGQKEGDVGTFIYELALLVVSIFVNFSFYVFITYHAVYKIGKQLGKGSSKTREAQLRFVYSLSIQACCSAVLFILPLLLLFLGLVIFRVPFFPGWLLPGWFIAPFRVVMLLAYTSCSIAHSIVYLSKNPWFIQQTRRVLGMTSNTPTISAVASHFKWLNSIMDSTGIATTLFDLLQCGQAYYLSFNSLHIIRQIYWPITIFIFHPLVIFIIFVKSSMTADCKLGYVGHTIVLIGFDFYNGFLYQMYTLAPYPIIICTGYLCNEDFKPGDLLNLLAVFTVSICVPYLFLMIRMHQRILFTDSPLKASMSTQMIVLLVLTTILFSNIFGFHYWYSHNAPYEPANIYLQRIEIAWAKNLTSNFLVLGTSIGDIGPFSNELALLLISILINFSSYVFITYHAIYEIGKQLSRKSKTKVHGAQLRFVYSQSIQATASGILFISPFILLFVGFYRESWGVPGVLMAFGRFSFLVLNYMEAMLKILDDVLVHFNRSFRYFLDRDYFVNISRIVRHIYWPISVILINPFLIFVLHKRTQMSTDCKTAYIAHHIILLCFDFYNGFLYQMYPLAPLPIFFCFGVLCTEGVSSRVLLTALAFWTIAMCVPYLFIMMRMHQKMLFHGSPFKMSIRSQSVIMISLTATLLANLIGFAYFTTESNDKQEILSRPSVEWVKSNSVNFLVLGGKVGEVGNFIYELCLLAVSIIINYAFYISITYHAVYKIGRQMSNRRSKTHDIQLRFIYSLTIQAILTAIFFITPLILLFVGLVIDLTPIVPDGLFAFSRFLFLMMFSTCSFSHSAVFLSKNPWFIQQVKRRILRSKNSSKSTTVVTTVAFDVSSRARSIIPGSSSYGATKFCRE</sequence>
<feature type="transmembrane region" description="Helical" evidence="1">
    <location>
        <begin position="371"/>
        <end position="390"/>
    </location>
</feature>
<keyword evidence="1" id="KW-0472">Membrane</keyword>
<keyword evidence="1" id="KW-0812">Transmembrane</keyword>
<feature type="transmembrane region" description="Helical" evidence="1">
    <location>
        <begin position="57"/>
        <end position="75"/>
    </location>
</feature>
<feature type="transmembrane region" description="Helical" evidence="1">
    <location>
        <begin position="949"/>
        <end position="971"/>
    </location>
</feature>
<dbReference type="Proteomes" id="UP000005239">
    <property type="component" value="Unassembled WGS sequence"/>
</dbReference>
<feature type="transmembrane region" description="Helical" evidence="1">
    <location>
        <begin position="402"/>
        <end position="420"/>
    </location>
</feature>
<protein>
    <recommendedName>
        <fullName evidence="4">G protein-coupled receptor</fullName>
    </recommendedName>
</protein>
<feature type="transmembrane region" description="Helical" evidence="1">
    <location>
        <begin position="284"/>
        <end position="303"/>
    </location>
</feature>
<evidence type="ECO:0008006" key="4">
    <source>
        <dbReference type="Google" id="ProtNLM"/>
    </source>
</evidence>
<reference evidence="3" key="1">
    <citation type="journal article" date="2008" name="Nat. Genet.">
        <title>The Pristionchus pacificus genome provides a unique perspective on nematode lifestyle and parasitism.</title>
        <authorList>
            <person name="Dieterich C."/>
            <person name="Clifton S.W."/>
            <person name="Schuster L.N."/>
            <person name="Chinwalla A."/>
            <person name="Delehaunty K."/>
            <person name="Dinkelacker I."/>
            <person name="Fulton L."/>
            <person name="Fulton R."/>
            <person name="Godfrey J."/>
            <person name="Minx P."/>
            <person name="Mitreva M."/>
            <person name="Roeseler W."/>
            <person name="Tian H."/>
            <person name="Witte H."/>
            <person name="Yang S.P."/>
            <person name="Wilson R.K."/>
            <person name="Sommer R.J."/>
        </authorList>
    </citation>
    <scope>NUCLEOTIDE SEQUENCE [LARGE SCALE GENOMIC DNA]</scope>
    <source>
        <strain evidence="3">PS312</strain>
    </source>
</reference>
<feature type="transmembrane region" description="Helical" evidence="1">
    <location>
        <begin position="598"/>
        <end position="623"/>
    </location>
</feature>
<feature type="transmembrane region" description="Helical" evidence="1">
    <location>
        <begin position="554"/>
        <end position="577"/>
    </location>
</feature>